<gene>
    <name evidence="7" type="ORF">SAMN05444515_11573</name>
</gene>
<keyword evidence="5" id="KW-0472">Membrane</keyword>
<feature type="transmembrane region" description="Helical" evidence="5">
    <location>
        <begin position="66"/>
        <end position="84"/>
    </location>
</feature>
<feature type="transmembrane region" description="Helical" evidence="5">
    <location>
        <begin position="290"/>
        <end position="309"/>
    </location>
</feature>
<dbReference type="Pfam" id="PF00196">
    <property type="entry name" value="GerE"/>
    <property type="match status" value="1"/>
</dbReference>
<keyword evidence="2" id="KW-0238">DNA-binding</keyword>
<evidence type="ECO:0000256" key="5">
    <source>
        <dbReference type="SAM" id="Phobius"/>
    </source>
</evidence>
<dbReference type="Proteomes" id="UP000199256">
    <property type="component" value="Unassembled WGS sequence"/>
</dbReference>
<dbReference type="InterPro" id="IPR016032">
    <property type="entry name" value="Sig_transdc_resp-reg_C-effctor"/>
</dbReference>
<feature type="transmembrane region" description="Helical" evidence="5">
    <location>
        <begin position="36"/>
        <end position="54"/>
    </location>
</feature>
<dbReference type="InterPro" id="IPR036388">
    <property type="entry name" value="WH-like_DNA-bd_sf"/>
</dbReference>
<feature type="transmembrane region" description="Helical" evidence="5">
    <location>
        <begin position="180"/>
        <end position="199"/>
    </location>
</feature>
<feature type="region of interest" description="Disordered" evidence="4">
    <location>
        <begin position="343"/>
        <end position="363"/>
    </location>
</feature>
<feature type="compositionally biased region" description="Pro residues" evidence="4">
    <location>
        <begin position="349"/>
        <end position="361"/>
    </location>
</feature>
<name>A0A1H7Q0S5_9GAMM</name>
<dbReference type="PANTHER" id="PTHR44688:SF16">
    <property type="entry name" value="DNA-BINDING TRANSCRIPTIONAL ACTIVATOR DEVR_DOSR"/>
    <property type="match status" value="1"/>
</dbReference>
<evidence type="ECO:0000256" key="1">
    <source>
        <dbReference type="ARBA" id="ARBA00023015"/>
    </source>
</evidence>
<keyword evidence="5" id="KW-1133">Transmembrane helix</keyword>
<evidence type="ECO:0000256" key="3">
    <source>
        <dbReference type="ARBA" id="ARBA00023163"/>
    </source>
</evidence>
<evidence type="ECO:0000259" key="6">
    <source>
        <dbReference type="PROSITE" id="PS50043"/>
    </source>
</evidence>
<feature type="transmembrane region" description="Helical" evidence="5">
    <location>
        <begin position="90"/>
        <end position="108"/>
    </location>
</feature>
<keyword evidence="8" id="KW-1185">Reference proteome</keyword>
<dbReference type="PROSITE" id="PS00622">
    <property type="entry name" value="HTH_LUXR_1"/>
    <property type="match status" value="1"/>
</dbReference>
<dbReference type="GO" id="GO:0006355">
    <property type="term" value="P:regulation of DNA-templated transcription"/>
    <property type="evidence" value="ECO:0007669"/>
    <property type="project" value="InterPro"/>
</dbReference>
<keyword evidence="1" id="KW-0805">Transcription regulation</keyword>
<dbReference type="PROSITE" id="PS50043">
    <property type="entry name" value="HTH_LUXR_2"/>
    <property type="match status" value="1"/>
</dbReference>
<dbReference type="OrthoDB" id="5792043at2"/>
<dbReference type="CDD" id="cd06170">
    <property type="entry name" value="LuxR_C_like"/>
    <property type="match status" value="1"/>
</dbReference>
<feature type="transmembrane region" description="Helical" evidence="5">
    <location>
        <begin position="258"/>
        <end position="278"/>
    </location>
</feature>
<feature type="domain" description="HTH luxR-type" evidence="6">
    <location>
        <begin position="361"/>
        <end position="426"/>
    </location>
</feature>
<evidence type="ECO:0000313" key="7">
    <source>
        <dbReference type="EMBL" id="SEL41085.1"/>
    </source>
</evidence>
<evidence type="ECO:0000256" key="2">
    <source>
        <dbReference type="ARBA" id="ARBA00023125"/>
    </source>
</evidence>
<dbReference type="RefSeq" id="WP_090254883.1">
    <property type="nucleotide sequence ID" value="NZ_FOAA01000015.1"/>
</dbReference>
<reference evidence="8" key="1">
    <citation type="submission" date="2016-10" db="EMBL/GenBank/DDBJ databases">
        <authorList>
            <person name="Varghese N."/>
            <person name="Submissions S."/>
        </authorList>
    </citation>
    <scope>NUCLEOTIDE SEQUENCE [LARGE SCALE GENOMIC DNA]</scope>
    <source>
        <strain evidence="8">DSM 241</strain>
    </source>
</reference>
<dbReference type="EMBL" id="FOAA01000015">
    <property type="protein sequence ID" value="SEL41085.1"/>
    <property type="molecule type" value="Genomic_DNA"/>
</dbReference>
<dbReference type="GO" id="GO:0003677">
    <property type="term" value="F:DNA binding"/>
    <property type="evidence" value="ECO:0007669"/>
    <property type="project" value="UniProtKB-KW"/>
</dbReference>
<protein>
    <submittedName>
        <fullName evidence="7">Regulatory protein, luxR family</fullName>
    </submittedName>
</protein>
<feature type="transmembrane region" description="Helical" evidence="5">
    <location>
        <begin position="205"/>
        <end position="227"/>
    </location>
</feature>
<feature type="transmembrane region" description="Helical" evidence="5">
    <location>
        <begin position="315"/>
        <end position="334"/>
    </location>
</feature>
<feature type="transmembrane region" description="Helical" evidence="5">
    <location>
        <begin position="7"/>
        <end position="30"/>
    </location>
</feature>
<evidence type="ECO:0000256" key="4">
    <source>
        <dbReference type="SAM" id="MobiDB-lite"/>
    </source>
</evidence>
<organism evidence="7 8">
    <name type="scientific">Ectothiorhodospira marina</name>
    <dbReference type="NCBI Taxonomy" id="1396821"/>
    <lineage>
        <taxon>Bacteria</taxon>
        <taxon>Pseudomonadati</taxon>
        <taxon>Pseudomonadota</taxon>
        <taxon>Gammaproteobacteria</taxon>
        <taxon>Chromatiales</taxon>
        <taxon>Ectothiorhodospiraceae</taxon>
        <taxon>Ectothiorhodospira</taxon>
    </lineage>
</organism>
<sequence>MLLAKNDWWVAGCTASYVAWLTAFPMSGALLGEADLMLWFLIPHTLGLLALGYAARRLPPTLVKRLCRAGVVITSLLTMISPLIPDMVAALWMVVLGLGAVPVSLRIGQYLKGAAQPVTTAVATLAGGNLLALALIASPLTGPMKLMLLAVWLLSLFPRREGAEAPGTGDATPLGLLLRYLPFVLLFQVVSGLMYGGLLPAYGQVALLPGTEVLFYGVGAILGLRLVGHYQPTVTMLTAVLGALVAFALWQISPHAMGIHGAMFAMMIAAGLVDLFLLSRILMHDPVSTAYGYGVGTLCGGIVLGKWLAMSVGGAAEILIFIALIILNLAALLLHMPFKTREAESSAPSDPPETAPPPIIPPGIAQRLSEQEQHVLEQVMDDKTYREIATHLAISESSVKTYMHRIYLKTGACRRHQLMEMVRQSGITDSDPPATEPGHFR</sequence>
<dbReference type="Gene3D" id="1.10.10.10">
    <property type="entry name" value="Winged helix-like DNA-binding domain superfamily/Winged helix DNA-binding domain"/>
    <property type="match status" value="1"/>
</dbReference>
<dbReference type="InterPro" id="IPR000792">
    <property type="entry name" value="Tscrpt_reg_LuxR_C"/>
</dbReference>
<feature type="transmembrane region" description="Helical" evidence="5">
    <location>
        <begin position="234"/>
        <end position="252"/>
    </location>
</feature>
<dbReference type="STRING" id="1396821.SAMN05444515_11573"/>
<evidence type="ECO:0000313" key="8">
    <source>
        <dbReference type="Proteomes" id="UP000199256"/>
    </source>
</evidence>
<keyword evidence="3" id="KW-0804">Transcription</keyword>
<dbReference type="SMART" id="SM00421">
    <property type="entry name" value="HTH_LUXR"/>
    <property type="match status" value="1"/>
</dbReference>
<accession>A0A1H7Q0S5</accession>
<dbReference type="AlphaFoldDB" id="A0A1H7Q0S5"/>
<keyword evidence="5" id="KW-0812">Transmembrane</keyword>
<proteinExistence type="predicted"/>
<feature type="transmembrane region" description="Helical" evidence="5">
    <location>
        <begin position="120"/>
        <end position="137"/>
    </location>
</feature>
<dbReference type="PANTHER" id="PTHR44688">
    <property type="entry name" value="DNA-BINDING TRANSCRIPTIONAL ACTIVATOR DEVR_DOSR"/>
    <property type="match status" value="1"/>
</dbReference>
<dbReference type="SUPFAM" id="SSF46894">
    <property type="entry name" value="C-terminal effector domain of the bipartite response regulators"/>
    <property type="match status" value="1"/>
</dbReference>